<comment type="caution">
    <text evidence="2">The sequence shown here is derived from an EMBL/GenBank/DDBJ whole genome shotgun (WGS) entry which is preliminary data.</text>
</comment>
<dbReference type="AlphaFoldDB" id="A0AAN6RNJ0"/>
<organism evidence="2 3">
    <name type="scientific">Staphylotrichum tortipilum</name>
    <dbReference type="NCBI Taxonomy" id="2831512"/>
    <lineage>
        <taxon>Eukaryota</taxon>
        <taxon>Fungi</taxon>
        <taxon>Dikarya</taxon>
        <taxon>Ascomycota</taxon>
        <taxon>Pezizomycotina</taxon>
        <taxon>Sordariomycetes</taxon>
        <taxon>Sordariomycetidae</taxon>
        <taxon>Sordariales</taxon>
        <taxon>Chaetomiaceae</taxon>
        <taxon>Staphylotrichum</taxon>
    </lineage>
</organism>
<dbReference type="Pfam" id="PF13738">
    <property type="entry name" value="Pyr_redox_3"/>
    <property type="match status" value="1"/>
</dbReference>
<reference evidence="2" key="2">
    <citation type="submission" date="2023-05" db="EMBL/GenBank/DDBJ databases">
        <authorList>
            <consortium name="Lawrence Berkeley National Laboratory"/>
            <person name="Steindorff A."/>
            <person name="Hensen N."/>
            <person name="Bonometti L."/>
            <person name="Westerberg I."/>
            <person name="Brannstrom I.O."/>
            <person name="Guillou S."/>
            <person name="Cros-Aarteil S."/>
            <person name="Calhoun S."/>
            <person name="Haridas S."/>
            <person name="Kuo A."/>
            <person name="Mondo S."/>
            <person name="Pangilinan J."/>
            <person name="Riley R."/>
            <person name="Labutti K."/>
            <person name="Andreopoulos B."/>
            <person name="Lipzen A."/>
            <person name="Chen C."/>
            <person name="Yanf M."/>
            <person name="Daum C."/>
            <person name="Ng V."/>
            <person name="Clum A."/>
            <person name="Ohm R."/>
            <person name="Martin F."/>
            <person name="Silar P."/>
            <person name="Natvig D."/>
            <person name="Lalanne C."/>
            <person name="Gautier V."/>
            <person name="Ament-Velasquez S.L."/>
            <person name="Kruys A."/>
            <person name="Hutchinson M.I."/>
            <person name="Powell A.J."/>
            <person name="Barry K."/>
            <person name="Miller A.N."/>
            <person name="Grigoriev I.V."/>
            <person name="Debuchy R."/>
            <person name="Gladieux P."/>
            <person name="Thoren M.H."/>
            <person name="Johannesson H."/>
        </authorList>
    </citation>
    <scope>NUCLEOTIDE SEQUENCE</scope>
    <source>
        <strain evidence="2">CBS 103.79</strain>
    </source>
</reference>
<evidence type="ECO:0008006" key="4">
    <source>
        <dbReference type="Google" id="ProtNLM"/>
    </source>
</evidence>
<dbReference type="PANTHER" id="PTHR42877">
    <property type="entry name" value="L-ORNITHINE N(5)-MONOOXYGENASE-RELATED"/>
    <property type="match status" value="1"/>
</dbReference>
<keyword evidence="3" id="KW-1185">Reference proteome</keyword>
<dbReference type="EMBL" id="MU856303">
    <property type="protein sequence ID" value="KAK3897019.1"/>
    <property type="molecule type" value="Genomic_DNA"/>
</dbReference>
<dbReference type="Proteomes" id="UP001303889">
    <property type="component" value="Unassembled WGS sequence"/>
</dbReference>
<dbReference type="InterPro" id="IPR036188">
    <property type="entry name" value="FAD/NAD-bd_sf"/>
</dbReference>
<dbReference type="SUPFAM" id="SSF51905">
    <property type="entry name" value="FAD/NAD(P)-binding domain"/>
    <property type="match status" value="2"/>
</dbReference>
<protein>
    <recommendedName>
        <fullName evidence="4">FAD/NAD(P)-binding domain-containing protein</fullName>
    </recommendedName>
</protein>
<evidence type="ECO:0000256" key="1">
    <source>
        <dbReference type="ARBA" id="ARBA00010139"/>
    </source>
</evidence>
<dbReference type="Gene3D" id="3.50.50.60">
    <property type="entry name" value="FAD/NAD(P)-binding domain"/>
    <property type="match status" value="2"/>
</dbReference>
<proteinExistence type="inferred from homology"/>
<comment type="similarity">
    <text evidence="1">Belongs to the FAD-binding monooxygenase family.</text>
</comment>
<dbReference type="InterPro" id="IPR051209">
    <property type="entry name" value="FAD-bind_Monooxygenase_sf"/>
</dbReference>
<accession>A0AAN6RNJ0</accession>
<evidence type="ECO:0000313" key="2">
    <source>
        <dbReference type="EMBL" id="KAK3897019.1"/>
    </source>
</evidence>
<name>A0AAN6RNJ0_9PEZI</name>
<evidence type="ECO:0000313" key="3">
    <source>
        <dbReference type="Proteomes" id="UP001303889"/>
    </source>
</evidence>
<gene>
    <name evidence="2" type="ORF">C8A05DRAFT_20132</name>
</gene>
<reference evidence="2" key="1">
    <citation type="journal article" date="2023" name="Mol. Phylogenet. Evol.">
        <title>Genome-scale phylogeny and comparative genomics of the fungal order Sordariales.</title>
        <authorList>
            <person name="Hensen N."/>
            <person name="Bonometti L."/>
            <person name="Westerberg I."/>
            <person name="Brannstrom I.O."/>
            <person name="Guillou S."/>
            <person name="Cros-Aarteil S."/>
            <person name="Calhoun S."/>
            <person name="Haridas S."/>
            <person name="Kuo A."/>
            <person name="Mondo S."/>
            <person name="Pangilinan J."/>
            <person name="Riley R."/>
            <person name="LaButti K."/>
            <person name="Andreopoulos B."/>
            <person name="Lipzen A."/>
            <person name="Chen C."/>
            <person name="Yan M."/>
            <person name="Daum C."/>
            <person name="Ng V."/>
            <person name="Clum A."/>
            <person name="Steindorff A."/>
            <person name="Ohm R.A."/>
            <person name="Martin F."/>
            <person name="Silar P."/>
            <person name="Natvig D.O."/>
            <person name="Lalanne C."/>
            <person name="Gautier V."/>
            <person name="Ament-Velasquez S.L."/>
            <person name="Kruys A."/>
            <person name="Hutchinson M.I."/>
            <person name="Powell A.J."/>
            <person name="Barry K."/>
            <person name="Miller A.N."/>
            <person name="Grigoriev I.V."/>
            <person name="Debuchy R."/>
            <person name="Gladieux P."/>
            <person name="Hiltunen Thoren M."/>
            <person name="Johannesson H."/>
        </authorList>
    </citation>
    <scope>NUCLEOTIDE SEQUENCE</scope>
    <source>
        <strain evidence="2">CBS 103.79</strain>
    </source>
</reference>
<sequence length="500" mass="56582">MDVKQLPVRRSDVAIIGAGFSGINIACQLQRKLGVTDYVIYDRASDYGGTWFANRYPGCGVDIPGVFYSLSWAPNAEFSRAFPSQPEILDYLRRVATQQNIPQHIRLRTEWTGAHWDEKACKWRVFLTDLETGAPFIHEAKILVSAVGGYVNPKYPSLPGLEDFQGPVAHTAAWPEHLDLAGKNVVVVGNGCSASQTVPAIIDQVQSVTQFVRSPQYYVPMPNIKIPQLLRQAFSLLPALLLLFRWFFFWLLETSLFQFYNDKSGQRAREWAVKTSRDHVRKTAPEQYWPLLTPSYDLGCRRRILDDRYLKTLSNPKMFLTNDSIASVGKNSVTTMSGKEYPTDVIILATGFEFTQWKSDSIIGRNGVSLQQHWRQFGGIEAYKSVAMSEFPNLFYLLGPNSGSGHTSVLYSIECSTELILKLAQPVLNRRAAAVEADGNAEREWCETIQGALRKTVLTKSCSSHFTDAHTGWNFFSYPFSSLRFWFGTRFPDMSHWTYT</sequence>
<dbReference type="PANTHER" id="PTHR42877:SF5">
    <property type="entry name" value="L-ORNITHINE N(5)-MONOOXYGENASE-RELATED"/>
    <property type="match status" value="1"/>
</dbReference>